<dbReference type="EMBL" id="BAUU01000001">
    <property type="protein sequence ID" value="GAE28873.1"/>
    <property type="molecule type" value="Genomic_DNA"/>
</dbReference>
<keyword evidence="3" id="KW-1185">Reference proteome</keyword>
<reference evidence="2" key="1">
    <citation type="journal article" date="2014" name="Genome Announc.">
        <title>Draft Genome Sequences of Three Alkaliphilic Bacillus Strains, Bacillus wakoensis JCM 9140T, Bacillus akibai JCM 9157T, and Bacillus hemicellulosilyticus JCM 9152T.</title>
        <authorList>
            <person name="Yuki M."/>
            <person name="Oshima K."/>
            <person name="Suda W."/>
            <person name="Oshida Y."/>
            <person name="Kitamura K."/>
            <person name="Iida T."/>
            <person name="Hattori M."/>
            <person name="Ohkuma M."/>
        </authorList>
    </citation>
    <scope>NUCLEOTIDE SEQUENCE [LARGE SCALE GENOMIC DNA]</scope>
    <source>
        <strain evidence="2">JCM 9152</strain>
    </source>
</reference>
<dbReference type="AlphaFoldDB" id="W4QB29"/>
<dbReference type="RefSeq" id="WP_148296409.1">
    <property type="nucleotide sequence ID" value="NZ_BAUU01000001.1"/>
</dbReference>
<accession>W4QB29</accession>
<evidence type="ECO:0000313" key="3">
    <source>
        <dbReference type="Proteomes" id="UP000018895"/>
    </source>
</evidence>
<dbReference type="Proteomes" id="UP000018895">
    <property type="component" value="Unassembled WGS sequence"/>
</dbReference>
<keyword evidence="1" id="KW-0812">Transmembrane</keyword>
<comment type="caution">
    <text evidence="2">The sequence shown here is derived from an EMBL/GenBank/DDBJ whole genome shotgun (WGS) entry which is preliminary data.</text>
</comment>
<organism evidence="2 3">
    <name type="scientific">Halalkalibacter hemicellulosilyticusJCM 9152</name>
    <dbReference type="NCBI Taxonomy" id="1236971"/>
    <lineage>
        <taxon>Bacteria</taxon>
        <taxon>Bacillati</taxon>
        <taxon>Bacillota</taxon>
        <taxon>Bacilli</taxon>
        <taxon>Bacillales</taxon>
        <taxon>Bacillaceae</taxon>
        <taxon>Halalkalibacter</taxon>
    </lineage>
</organism>
<dbReference type="OrthoDB" id="2962380at2"/>
<feature type="transmembrane region" description="Helical" evidence="1">
    <location>
        <begin position="31"/>
        <end position="56"/>
    </location>
</feature>
<keyword evidence="1" id="KW-0472">Membrane</keyword>
<name>W4QB29_9BACI</name>
<gene>
    <name evidence="2" type="ORF">JCM9152_210</name>
</gene>
<protein>
    <submittedName>
        <fullName evidence="2">Uncharacterized protein</fullName>
    </submittedName>
</protein>
<sequence>MGGLLPPEIVTGLDFELTQNQVDLSMEGSPFTLFIGSYLFETIVSIAIFLLACWLLERKVEV</sequence>
<evidence type="ECO:0000256" key="1">
    <source>
        <dbReference type="SAM" id="Phobius"/>
    </source>
</evidence>
<proteinExistence type="predicted"/>
<dbReference type="STRING" id="1236971.JCM9152_210"/>
<keyword evidence="1" id="KW-1133">Transmembrane helix</keyword>
<evidence type="ECO:0000313" key="2">
    <source>
        <dbReference type="EMBL" id="GAE28873.1"/>
    </source>
</evidence>